<proteinExistence type="inferred from homology"/>
<evidence type="ECO:0000256" key="6">
    <source>
        <dbReference type="RuleBase" id="RU363054"/>
    </source>
</evidence>
<dbReference type="CDD" id="cd06261">
    <property type="entry name" value="TM_PBP2"/>
    <property type="match status" value="1"/>
</dbReference>
<dbReference type="InterPro" id="IPR035906">
    <property type="entry name" value="MetI-like_sf"/>
</dbReference>
<evidence type="ECO:0000259" key="7">
    <source>
        <dbReference type="PROSITE" id="PS50928"/>
    </source>
</evidence>
<evidence type="ECO:0000313" key="9">
    <source>
        <dbReference type="Proteomes" id="UP000201169"/>
    </source>
</evidence>
<feature type="transmembrane region" description="Helical" evidence="5">
    <location>
        <begin position="115"/>
        <end position="143"/>
    </location>
</feature>
<dbReference type="GO" id="GO:0005886">
    <property type="term" value="C:plasma membrane"/>
    <property type="evidence" value="ECO:0007669"/>
    <property type="project" value="UniProtKB-SubCell"/>
</dbReference>
<feature type="transmembrane region" description="Helical" evidence="5">
    <location>
        <begin position="269"/>
        <end position="295"/>
    </location>
</feature>
<dbReference type="InterPro" id="IPR000515">
    <property type="entry name" value="MetI-like"/>
</dbReference>
<accession>A0A222MY22</accession>
<evidence type="ECO:0000256" key="3">
    <source>
        <dbReference type="ARBA" id="ARBA00022989"/>
    </source>
</evidence>
<dbReference type="AlphaFoldDB" id="A0A222MY22"/>
<feature type="transmembrane region" description="Helical" evidence="5">
    <location>
        <begin position="155"/>
        <end position="178"/>
    </location>
</feature>
<evidence type="ECO:0000256" key="4">
    <source>
        <dbReference type="ARBA" id="ARBA00023136"/>
    </source>
</evidence>
<protein>
    <recommendedName>
        <fullName evidence="6">Phosphate transport system permease protein</fullName>
    </recommendedName>
</protein>
<comment type="subcellular location">
    <subcellularLocation>
        <location evidence="1 5">Cell membrane</location>
        <topology evidence="1 5">Multi-pass membrane protein</topology>
    </subcellularLocation>
</comment>
<dbReference type="PANTHER" id="PTHR42727:SF1">
    <property type="entry name" value="PHOSPHATE TRANSPORT SYSTEM PERMEASE"/>
    <property type="match status" value="1"/>
</dbReference>
<dbReference type="PANTHER" id="PTHR42727">
    <property type="entry name" value="PHOSPHATE TRANSPORT SYSTEM PERMEASE PROTEIN"/>
    <property type="match status" value="1"/>
</dbReference>
<feature type="transmembrane region" description="Helical" evidence="5">
    <location>
        <begin position="199"/>
        <end position="220"/>
    </location>
</feature>
<evidence type="ECO:0000256" key="2">
    <source>
        <dbReference type="ARBA" id="ARBA00022692"/>
    </source>
</evidence>
<keyword evidence="6" id="KW-0592">Phosphate transport</keyword>
<dbReference type="Pfam" id="PF00528">
    <property type="entry name" value="BPD_transp_1"/>
    <property type="match status" value="1"/>
</dbReference>
<dbReference type="Proteomes" id="UP000201169">
    <property type="component" value="Chromosome"/>
</dbReference>
<dbReference type="Gene3D" id="1.10.3720.10">
    <property type="entry name" value="MetI-like"/>
    <property type="match status" value="1"/>
</dbReference>
<name>A0A222MY22_9BACT</name>
<dbReference type="EMBL" id="CP022347">
    <property type="protein sequence ID" value="ASQ30610.1"/>
    <property type="molecule type" value="Genomic_DNA"/>
</dbReference>
<dbReference type="GO" id="GO:0005315">
    <property type="term" value="F:phosphate transmembrane transporter activity"/>
    <property type="evidence" value="ECO:0007669"/>
    <property type="project" value="InterPro"/>
</dbReference>
<evidence type="ECO:0000256" key="1">
    <source>
        <dbReference type="ARBA" id="ARBA00004651"/>
    </source>
</evidence>
<dbReference type="RefSeq" id="WP_094325362.1">
    <property type="nucleotide sequence ID" value="NZ_CP022347.1"/>
</dbReference>
<dbReference type="GO" id="GO:0006817">
    <property type="term" value="P:phosphate ion transport"/>
    <property type="evidence" value="ECO:0007669"/>
    <property type="project" value="UniProtKB-KW"/>
</dbReference>
<keyword evidence="3 5" id="KW-1133">Transmembrane helix</keyword>
<gene>
    <name evidence="8" type="primary">pstC</name>
    <name evidence="8" type="ORF">CAV_0949</name>
</gene>
<dbReference type="InterPro" id="IPR011864">
    <property type="entry name" value="Phosphate_PstC"/>
</dbReference>
<feature type="domain" description="ABC transmembrane type-1" evidence="7">
    <location>
        <begin position="75"/>
        <end position="291"/>
    </location>
</feature>
<keyword evidence="6" id="KW-1003">Cell membrane</keyword>
<dbReference type="SUPFAM" id="SSF161098">
    <property type="entry name" value="MetI-like"/>
    <property type="match status" value="1"/>
</dbReference>
<feature type="transmembrane region" description="Helical" evidence="5">
    <location>
        <begin position="79"/>
        <end position="103"/>
    </location>
</feature>
<evidence type="ECO:0000313" key="8">
    <source>
        <dbReference type="EMBL" id="ASQ30610.1"/>
    </source>
</evidence>
<reference evidence="8 9" key="1">
    <citation type="submission" date="2017-07" db="EMBL/GenBank/DDBJ databases">
        <title>Analysis of two Campylobacter avium genomes and identification of a novel hippuricase gene.</title>
        <authorList>
            <person name="Miller W.G."/>
            <person name="Chapman M.H."/>
            <person name="Yee E."/>
            <person name="Revez J."/>
            <person name="Bono J.L."/>
            <person name="Rossi M."/>
        </authorList>
    </citation>
    <scope>NUCLEOTIDE SEQUENCE [LARGE SCALE GENOMIC DNA]</scope>
    <source>
        <strain evidence="8 9">LMG 24591</strain>
    </source>
</reference>
<keyword evidence="4 5" id="KW-0472">Membrane</keyword>
<organism evidence="8 9">
    <name type="scientific">Campylobacter avium LMG 24591</name>
    <dbReference type="NCBI Taxonomy" id="522484"/>
    <lineage>
        <taxon>Bacteria</taxon>
        <taxon>Pseudomonadati</taxon>
        <taxon>Campylobacterota</taxon>
        <taxon>Epsilonproteobacteria</taxon>
        <taxon>Campylobacterales</taxon>
        <taxon>Campylobacteraceae</taxon>
        <taxon>Campylobacter</taxon>
    </lineage>
</organism>
<keyword evidence="5" id="KW-0813">Transport</keyword>
<dbReference type="PROSITE" id="PS50928">
    <property type="entry name" value="ABC_TM1"/>
    <property type="match status" value="1"/>
</dbReference>
<comment type="similarity">
    <text evidence="6">Belongs to the binding-protein-dependent transport system permease family. CysTW subfamily.</text>
</comment>
<dbReference type="NCBIfam" id="TIGR02138">
    <property type="entry name" value="phosphate_pstC"/>
    <property type="match status" value="1"/>
</dbReference>
<dbReference type="KEGG" id="cavi:CAV_0949"/>
<keyword evidence="2 5" id="KW-0812">Transmembrane</keyword>
<keyword evidence="9" id="KW-1185">Reference proteome</keyword>
<evidence type="ECO:0000256" key="5">
    <source>
        <dbReference type="RuleBase" id="RU363032"/>
    </source>
</evidence>
<sequence length="304" mass="32729">MIREKLIKFSLFLCALVSVVVSFAIMLTVLIEALKFFQKESIFTFLFSTQWAADQAFVSIDGTTGHGVFGAASLFWGTFYISVIAMITALPLGVMCAIYLGCFAGKKSKNYLKPVLEVIAGIPTVVFGFFAVIVIAPFIVMFFSALGISASYESALGAGFIMGIMIVPIVASLSQDCIEAVNAKRINAAYALGMTRKEVVFAVILPEAMPGIIAACLLALSRALGETMIVVMAASLRPNMSFNFLEDMTTVTVHIVQALQGDQAFDSSLALSAFSLGLSLFIITLIINMISVYLINKFHKGKSL</sequence>
<comment type="function">
    <text evidence="6">Part of the binding-protein-dependent transport system for phosphate; probably responsible for the translocation of the substrate across the membrane.</text>
</comment>
<feature type="transmembrane region" description="Helical" evidence="5">
    <location>
        <begin position="12"/>
        <end position="31"/>
    </location>
</feature>
<dbReference type="OrthoDB" id="9785113at2"/>